<evidence type="ECO:0000259" key="1">
    <source>
        <dbReference type="Pfam" id="PF20081"/>
    </source>
</evidence>
<dbReference type="InterPro" id="IPR045521">
    <property type="entry name" value="DUF6475"/>
</dbReference>
<dbReference type="AlphaFoldDB" id="A0A084XUM9"/>
<comment type="caution">
    <text evidence="2">The sequence shown here is derived from an EMBL/GenBank/DDBJ whole genome shotgun (WGS) entry which is preliminary data.</text>
</comment>
<evidence type="ECO:0000313" key="2">
    <source>
        <dbReference type="EMBL" id="KFB66173.1"/>
    </source>
</evidence>
<evidence type="ECO:0000313" key="3">
    <source>
        <dbReference type="Proteomes" id="UP000019812"/>
    </source>
</evidence>
<dbReference type="RefSeq" id="WP_273704145.1">
    <property type="nucleotide sequence ID" value="NZ_JDSS02000049.1"/>
</dbReference>
<dbReference type="Proteomes" id="UP000019812">
    <property type="component" value="Unassembled WGS sequence"/>
</dbReference>
<organism evidence="2 3">
    <name type="scientific">Candidatus Accumulibacter vicinus</name>
    <dbReference type="NCBI Taxonomy" id="2954382"/>
    <lineage>
        <taxon>Bacteria</taxon>
        <taxon>Pseudomonadati</taxon>
        <taxon>Pseudomonadota</taxon>
        <taxon>Betaproteobacteria</taxon>
        <taxon>Candidatus Accumulibacter</taxon>
    </lineage>
</organism>
<dbReference type="EMBL" id="JDSS02000049">
    <property type="protein sequence ID" value="KFB66173.1"/>
    <property type="molecule type" value="Genomic_DNA"/>
</dbReference>
<reference evidence="2 3" key="1">
    <citation type="submission" date="2014-07" db="EMBL/GenBank/DDBJ databases">
        <title>Expanding our view of genomic diversity in Candidatus Accumulibacter clades.</title>
        <authorList>
            <person name="Skennerton C.T."/>
            <person name="Barr J.J."/>
            <person name="Slater F.R."/>
            <person name="Bond P.L."/>
            <person name="Tyson G.W."/>
        </authorList>
    </citation>
    <scope>NUCLEOTIDE SEQUENCE [LARGE SCALE GENOMIC DNA]</scope>
    <source>
        <strain evidence="3">SK-01</strain>
    </source>
</reference>
<gene>
    <name evidence="2" type="ORF">CAPSK01_004542</name>
</gene>
<proteinExistence type="predicted"/>
<feature type="domain" description="DUF6475" evidence="1">
    <location>
        <begin position="99"/>
        <end position="187"/>
    </location>
</feature>
<sequence>MAPHEKPAFVELLTQALGFYGQAVSPFAVGVWWQACQGVELAQVRRALTAHAMDPDRGQFAPKPADIVRQLRGTQADRSLIAWGKVMDAMSRVGAYRSVAFDDGAIHAAIEDMGGWPTVCRSEVDELPFMQRRFCDLHRAYSLRPDASWPARLVGEHEAANRLAGHGVEAPMLVGDADAARKVMQAGVSGSKTAITAGDAAPVIRRIGSEAA</sequence>
<accession>A0A084XUM9</accession>
<dbReference type="Pfam" id="PF20081">
    <property type="entry name" value="DUF6475"/>
    <property type="match status" value="1"/>
</dbReference>
<name>A0A084XUM9_9PROT</name>
<protein>
    <recommendedName>
        <fullName evidence="1">DUF6475 domain-containing protein</fullName>
    </recommendedName>
</protein>